<dbReference type="EMBL" id="JANHAX010000001">
    <property type="protein sequence ID" value="MDQ2089293.1"/>
    <property type="molecule type" value="Genomic_DNA"/>
</dbReference>
<reference evidence="2" key="2">
    <citation type="submission" date="2023-02" db="EMBL/GenBank/DDBJ databases">
        <title>'Rhodoalgimonas zhirmunskyi' gen. nov., isolated from a red alga.</title>
        <authorList>
            <person name="Nedashkovskaya O.I."/>
            <person name="Otstavnykh N.Y."/>
            <person name="Bystritskaya E.P."/>
            <person name="Balabanova L.A."/>
            <person name="Isaeva M.P."/>
        </authorList>
    </citation>
    <scope>NUCLEOTIDE SEQUENCE</scope>
    <source>
        <strain evidence="2">KCTC 52189</strain>
    </source>
</reference>
<comment type="caution">
    <text evidence="2">The sequence shown here is derived from an EMBL/GenBank/DDBJ whole genome shotgun (WGS) entry which is preliminary data.</text>
</comment>
<organism evidence="2 3">
    <name type="scientific">Marimonas arenosa</name>
    <dbReference type="NCBI Taxonomy" id="1795305"/>
    <lineage>
        <taxon>Bacteria</taxon>
        <taxon>Pseudomonadati</taxon>
        <taxon>Pseudomonadota</taxon>
        <taxon>Alphaproteobacteria</taxon>
        <taxon>Rhodobacterales</taxon>
        <taxon>Paracoccaceae</taxon>
        <taxon>Marimonas</taxon>
    </lineage>
</organism>
<dbReference type="AlphaFoldDB" id="A0AAE3WCV4"/>
<feature type="signal peptide" evidence="1">
    <location>
        <begin position="1"/>
        <end position="24"/>
    </location>
</feature>
<evidence type="ECO:0000313" key="2">
    <source>
        <dbReference type="EMBL" id="MDQ2089293.1"/>
    </source>
</evidence>
<sequence length="402" mass="42801">MSRYYLKALGPFLAATLAAGAVQADQVFLDDVIVDGSLCVGFDCVNGESFGFNTIKLKENNLRIKFEDTSSSASFPDRDWQLEANETSNGGQERFAIVDLTASRTPFVIEGNAPSNSLYVDDGGRIGNGTSTPVVQIHSKDGNTPTLRLEQDGSSGFTAQTFDIAANEANFFIRDVTNGSQLPFRIQPGADTNALYIANDNDIGMGAGTNPDASLHVERSDGTAKLKVEENSGTSAARTIAEFINNGRPDLVMANTSTGDEWSFGAGTNFIMKTGAVGSDSSAKTKHLTLYGATGNLEITGEIITGGTTCGGGCDLVFSDDYDLPSIAEHTERMYALGHLPNVGPTIENQPINLTDKVGRMLNELEHAHIYIDDLHGRLAAQEAMNSALLARLEALEAATKN</sequence>
<dbReference type="RefSeq" id="WP_306734541.1">
    <property type="nucleotide sequence ID" value="NZ_JANHAX010000001.1"/>
</dbReference>
<gene>
    <name evidence="2" type="ORF">NO357_05195</name>
</gene>
<dbReference type="Proteomes" id="UP001226762">
    <property type="component" value="Unassembled WGS sequence"/>
</dbReference>
<keyword evidence="1" id="KW-0732">Signal</keyword>
<keyword evidence="3" id="KW-1185">Reference proteome</keyword>
<evidence type="ECO:0000313" key="3">
    <source>
        <dbReference type="Proteomes" id="UP001226762"/>
    </source>
</evidence>
<proteinExistence type="predicted"/>
<feature type="chain" id="PRO_5042092964" evidence="1">
    <location>
        <begin position="25"/>
        <end position="402"/>
    </location>
</feature>
<evidence type="ECO:0000256" key="1">
    <source>
        <dbReference type="SAM" id="SignalP"/>
    </source>
</evidence>
<reference evidence="2" key="1">
    <citation type="submission" date="2022-07" db="EMBL/GenBank/DDBJ databases">
        <authorList>
            <person name="Otstavnykh N."/>
            <person name="Isaeva M."/>
            <person name="Bystritskaya E."/>
        </authorList>
    </citation>
    <scope>NUCLEOTIDE SEQUENCE</scope>
    <source>
        <strain evidence="2">KCTC 52189</strain>
    </source>
</reference>
<name>A0AAE3WCV4_9RHOB</name>
<accession>A0AAE3WCV4</accession>
<protein>
    <submittedName>
        <fullName evidence="2">Uncharacterized protein</fullName>
    </submittedName>
</protein>